<feature type="transmembrane region" description="Helical" evidence="1">
    <location>
        <begin position="120"/>
        <end position="139"/>
    </location>
</feature>
<reference evidence="3" key="1">
    <citation type="submission" date="2025-08" db="UniProtKB">
        <authorList>
            <consortium name="RefSeq"/>
        </authorList>
    </citation>
    <scope>IDENTIFICATION</scope>
    <source>
        <tissue evidence="3">Whole body</tissue>
    </source>
</reference>
<dbReference type="OrthoDB" id="6606545at2759"/>
<evidence type="ECO:0000256" key="1">
    <source>
        <dbReference type="SAM" id="Phobius"/>
    </source>
</evidence>
<feature type="transmembrane region" description="Helical" evidence="1">
    <location>
        <begin position="60"/>
        <end position="82"/>
    </location>
</feature>
<evidence type="ECO:0000313" key="2">
    <source>
        <dbReference type="Proteomes" id="UP000694846"/>
    </source>
</evidence>
<keyword evidence="1" id="KW-0472">Membrane</keyword>
<gene>
    <name evidence="3" type="primary">LOC112685330</name>
</gene>
<keyword evidence="2" id="KW-1185">Reference proteome</keyword>
<protein>
    <submittedName>
        <fullName evidence="3">Uncharacterized protein LOC112685330</fullName>
    </submittedName>
</protein>
<dbReference type="RefSeq" id="XP_025412961.1">
    <property type="nucleotide sequence ID" value="XM_025557176.1"/>
</dbReference>
<evidence type="ECO:0000313" key="3">
    <source>
        <dbReference type="RefSeq" id="XP_025412961.1"/>
    </source>
</evidence>
<feature type="transmembrane region" description="Helical" evidence="1">
    <location>
        <begin position="151"/>
        <end position="171"/>
    </location>
</feature>
<dbReference type="Proteomes" id="UP000694846">
    <property type="component" value="Unplaced"/>
</dbReference>
<dbReference type="GeneID" id="112685330"/>
<feature type="transmembrane region" description="Helical" evidence="1">
    <location>
        <begin position="213"/>
        <end position="234"/>
    </location>
</feature>
<accession>A0A8B8FR52</accession>
<keyword evidence="1" id="KW-1133">Transmembrane helix</keyword>
<feature type="transmembrane region" description="Helical" evidence="1">
    <location>
        <begin position="20"/>
        <end position="39"/>
    </location>
</feature>
<keyword evidence="1" id="KW-0812">Transmembrane</keyword>
<name>A0A8B8FR52_9HEMI</name>
<sequence length="280" mass="31144">MNTNGRGIVTPNIVFAAGEGFVIISQATGITLMLFCLCTRHDASVISLISRNVWSFAKNAVPYAINTLLCWYLSVMFTRIMASNDPIMGFTSEHYIASKVALNLVAFVAKYYIHKVQSITMKIALFVGYLILIATSEAMCNKTPDLITSNTTAVILLSWLSVLILVAPIDIFQQLLLSTSLSWRRCSLVYGLTTGMCQYWYRTMVGKDAAPAFDAFLLVLVVHVQLVCLCVTYFSEGQRMLRNIVGEGVYNPMADSLEMYSTVESIMQQFTTYVNCTLTT</sequence>
<organism evidence="2 3">
    <name type="scientific">Sipha flava</name>
    <name type="common">yellow sugarcane aphid</name>
    <dbReference type="NCBI Taxonomy" id="143950"/>
    <lineage>
        <taxon>Eukaryota</taxon>
        <taxon>Metazoa</taxon>
        <taxon>Ecdysozoa</taxon>
        <taxon>Arthropoda</taxon>
        <taxon>Hexapoda</taxon>
        <taxon>Insecta</taxon>
        <taxon>Pterygota</taxon>
        <taxon>Neoptera</taxon>
        <taxon>Paraneoptera</taxon>
        <taxon>Hemiptera</taxon>
        <taxon>Sternorrhyncha</taxon>
        <taxon>Aphidomorpha</taxon>
        <taxon>Aphidoidea</taxon>
        <taxon>Aphididae</taxon>
        <taxon>Sipha</taxon>
    </lineage>
</organism>
<dbReference type="AlphaFoldDB" id="A0A8B8FR52"/>
<proteinExistence type="predicted"/>